<protein>
    <submittedName>
        <fullName evidence="1">Nickel responsive regulator</fullName>
    </submittedName>
</protein>
<comment type="caution">
    <text evidence="1">The sequence shown here is derived from an EMBL/GenBank/DDBJ whole genome shotgun (WGS) entry which is preliminary data.</text>
</comment>
<dbReference type="InterPro" id="IPR013321">
    <property type="entry name" value="Arc_rbn_hlx_hlx"/>
</dbReference>
<reference evidence="1 2" key="1">
    <citation type="journal article" date="2016" name="ISME J.">
        <title>Chasing the elusive Euryarchaeota class WSA2: genomes reveal a uniquely fastidious methyl-reducing methanogen.</title>
        <authorList>
            <person name="Nobu M.K."/>
            <person name="Narihiro T."/>
            <person name="Kuroda K."/>
            <person name="Mei R."/>
            <person name="Liu W.T."/>
        </authorList>
    </citation>
    <scope>NUCLEOTIDE SEQUENCE [LARGE SCALE GENOMIC DNA]</scope>
    <source>
        <strain evidence="1">BMIXfssc0709_Meth_Bin006</strain>
    </source>
</reference>
<sequence length="42" mass="5147">MTRISMNFPQELLNEFDEVLKRNGYNSEQKDSKMHKRVYKKI</sequence>
<dbReference type="EMBL" id="LNJC01000057">
    <property type="protein sequence ID" value="KYC48906.1"/>
    <property type="molecule type" value="Genomic_DNA"/>
</dbReference>
<evidence type="ECO:0000313" key="1">
    <source>
        <dbReference type="EMBL" id="KYC48906.1"/>
    </source>
</evidence>
<gene>
    <name evidence="1" type="ORF">APG12_01753</name>
</gene>
<evidence type="ECO:0000313" key="2">
    <source>
        <dbReference type="Proteomes" id="UP000092403"/>
    </source>
</evidence>
<dbReference type="GO" id="GO:0006355">
    <property type="term" value="P:regulation of DNA-templated transcription"/>
    <property type="evidence" value="ECO:0007669"/>
    <property type="project" value="InterPro"/>
</dbReference>
<dbReference type="Proteomes" id="UP000092403">
    <property type="component" value="Unassembled WGS sequence"/>
</dbReference>
<accession>A0A150IV96</accession>
<organism evidence="1 2">
    <name type="scientific">Candidatus Methanofastidiosum methylothiophilum</name>
    <dbReference type="NCBI Taxonomy" id="1705564"/>
    <lineage>
        <taxon>Archaea</taxon>
        <taxon>Methanobacteriati</taxon>
        <taxon>Methanobacteriota</taxon>
        <taxon>Stenosarchaea group</taxon>
        <taxon>Candidatus Methanofastidiosia</taxon>
        <taxon>Candidatus Methanofastidiosales</taxon>
        <taxon>Candidatus Methanofastidiosaceae</taxon>
        <taxon>Candidatus Methanofastidiosum</taxon>
    </lineage>
</organism>
<name>A0A150IV96_9EURY</name>
<dbReference type="Gene3D" id="1.10.1220.10">
    <property type="entry name" value="Met repressor-like"/>
    <property type="match status" value="1"/>
</dbReference>
<proteinExistence type="predicted"/>
<dbReference type="AlphaFoldDB" id="A0A150IV96"/>